<dbReference type="GO" id="GO:0051536">
    <property type="term" value="F:iron-sulfur cluster binding"/>
    <property type="evidence" value="ECO:0007669"/>
    <property type="project" value="UniProtKB-KW"/>
</dbReference>
<dbReference type="EMBL" id="FZOB01000012">
    <property type="protein sequence ID" value="SNR87154.1"/>
    <property type="molecule type" value="Genomic_DNA"/>
</dbReference>
<dbReference type="Proteomes" id="UP000198405">
    <property type="component" value="Unassembled WGS sequence"/>
</dbReference>
<dbReference type="Gene3D" id="3.30.70.20">
    <property type="match status" value="1"/>
</dbReference>
<dbReference type="OrthoDB" id="9805142at2"/>
<dbReference type="GO" id="GO:0046872">
    <property type="term" value="F:metal ion binding"/>
    <property type="evidence" value="ECO:0007669"/>
    <property type="project" value="UniProtKB-KW"/>
</dbReference>
<dbReference type="InterPro" id="IPR050340">
    <property type="entry name" value="Cytosolic_Fe-S_CAF"/>
</dbReference>
<evidence type="ECO:0000313" key="6">
    <source>
        <dbReference type="Proteomes" id="UP000198405"/>
    </source>
</evidence>
<organism evidence="5 6">
    <name type="scientific">Desulfurobacterium atlanticum</name>
    <dbReference type="NCBI Taxonomy" id="240169"/>
    <lineage>
        <taxon>Bacteria</taxon>
        <taxon>Pseudomonadati</taxon>
        <taxon>Aquificota</taxon>
        <taxon>Aquificia</taxon>
        <taxon>Desulfurobacteriales</taxon>
        <taxon>Desulfurobacteriaceae</taxon>
        <taxon>Desulfurobacterium</taxon>
    </lineage>
</organism>
<feature type="domain" description="4Fe-4S ferredoxin-type" evidence="4">
    <location>
        <begin position="32"/>
        <end position="61"/>
    </location>
</feature>
<dbReference type="PROSITE" id="PS00198">
    <property type="entry name" value="4FE4S_FER_1"/>
    <property type="match status" value="1"/>
</dbReference>
<dbReference type="Gene3D" id="3.40.950.10">
    <property type="entry name" value="Fe-only Hydrogenase (Larger Subunit), Chain L, domain 3"/>
    <property type="match status" value="1"/>
</dbReference>
<gene>
    <name evidence="5" type="ORF">SAMN06265340_11238</name>
</gene>
<dbReference type="Pfam" id="PF13237">
    <property type="entry name" value="Fer4_10"/>
    <property type="match status" value="1"/>
</dbReference>
<dbReference type="InterPro" id="IPR004108">
    <property type="entry name" value="Fe_hydrogenase_lsu_C"/>
</dbReference>
<accession>A0A238ZWL2</accession>
<keyword evidence="3" id="KW-0411">Iron-sulfur</keyword>
<dbReference type="Pfam" id="PF02906">
    <property type="entry name" value="Fe_hyd_lg_C"/>
    <property type="match status" value="1"/>
</dbReference>
<evidence type="ECO:0000256" key="1">
    <source>
        <dbReference type="ARBA" id="ARBA00022723"/>
    </source>
</evidence>
<dbReference type="PROSITE" id="PS51379">
    <property type="entry name" value="4FE4S_FER_2"/>
    <property type="match status" value="2"/>
</dbReference>
<dbReference type="SUPFAM" id="SSF53920">
    <property type="entry name" value="Fe-only hydrogenase"/>
    <property type="match status" value="1"/>
</dbReference>
<dbReference type="InterPro" id="IPR017896">
    <property type="entry name" value="4Fe4S_Fe-S-bd"/>
</dbReference>
<dbReference type="AlphaFoldDB" id="A0A238ZWL2"/>
<keyword evidence="6" id="KW-1185">Reference proteome</keyword>
<protein>
    <submittedName>
        <fullName evidence="5">Ferredoxin hydrogenase large subunit</fullName>
    </submittedName>
</protein>
<dbReference type="RefSeq" id="WP_089323515.1">
    <property type="nucleotide sequence ID" value="NZ_FZOB01000012.1"/>
</dbReference>
<dbReference type="SUPFAM" id="SSF54862">
    <property type="entry name" value="4Fe-4S ferredoxins"/>
    <property type="match status" value="1"/>
</dbReference>
<evidence type="ECO:0000259" key="4">
    <source>
        <dbReference type="PROSITE" id="PS51379"/>
    </source>
</evidence>
<keyword evidence="2" id="KW-0408">Iron</keyword>
<dbReference type="PANTHER" id="PTHR11615">
    <property type="entry name" value="NITRATE, FORMATE, IRON DEHYDROGENASE"/>
    <property type="match status" value="1"/>
</dbReference>
<name>A0A238ZWL2_9BACT</name>
<evidence type="ECO:0000313" key="5">
    <source>
        <dbReference type="EMBL" id="SNR87154.1"/>
    </source>
</evidence>
<proteinExistence type="predicted"/>
<dbReference type="InterPro" id="IPR009016">
    <property type="entry name" value="Fe_hydrogenase"/>
</dbReference>
<evidence type="ECO:0000256" key="3">
    <source>
        <dbReference type="ARBA" id="ARBA00023014"/>
    </source>
</evidence>
<sequence length="472" mass="52011">MSLFGTKKIATFAPPKDARKGGGTYLPGELKGIIKINTEKCVACDTCKPHCPAEAIKGKLGEPHVIDVDRCIACGQCLVNCPFQAIEQMSQIDEVSAKLRDPNTLVVFAPAPAVRVALAEEFGGKTGELTVGRMYNAFKKLGNNVKIYDINLAADQTIWEEGMEFICKILYHVVGLKEWEIDEETAKALGIEPVTLNLEWCEHHPLPHFTSCCPGWIRWMELYAPAVRPHVSGTKSPQQIFGPSAKVWAAEKVWNVDPRNVYNVTIMPCTAKIFEASRPEFKSAYKYLKEHGIIPEDTPEFPDVDAVLTTRDMAELLRRNGINPLEMPEELENPEPTEIYTGGGTIFGTSGGVTEAALRMAYFVLSGQEPPKWDIYPVRGYTTGIRETVIPIPVKMLGGKTFDLHVCVVNGARNHLPQIVNEVLEGKSKFHWIEVMNCPGGCVDGGGQPVNGMGTGWIDGLFPIPNEVFKSV</sequence>
<keyword evidence="1" id="KW-0479">Metal-binding</keyword>
<feature type="domain" description="4Fe-4S ferredoxin-type" evidence="4">
    <location>
        <begin position="62"/>
        <end position="91"/>
    </location>
</feature>
<evidence type="ECO:0000256" key="2">
    <source>
        <dbReference type="ARBA" id="ARBA00023004"/>
    </source>
</evidence>
<dbReference type="Gene3D" id="3.40.50.1780">
    <property type="match status" value="1"/>
</dbReference>
<dbReference type="InterPro" id="IPR017900">
    <property type="entry name" value="4Fe4S_Fe_S_CS"/>
</dbReference>
<reference evidence="6" key="1">
    <citation type="submission" date="2017-06" db="EMBL/GenBank/DDBJ databases">
        <authorList>
            <person name="Varghese N."/>
            <person name="Submissions S."/>
        </authorList>
    </citation>
    <scope>NUCLEOTIDE SEQUENCE [LARGE SCALE GENOMIC DNA]</scope>
    <source>
        <strain evidence="6">DSM 15668</strain>
    </source>
</reference>